<organism evidence="1 2">
    <name type="scientific">Lachnoclostridium phytofermentans</name>
    <dbReference type="NCBI Taxonomy" id="66219"/>
    <lineage>
        <taxon>Bacteria</taxon>
        <taxon>Bacillati</taxon>
        <taxon>Bacillota</taxon>
        <taxon>Clostridia</taxon>
        <taxon>Lachnospirales</taxon>
        <taxon>Lachnospiraceae</taxon>
    </lineage>
</organism>
<dbReference type="Proteomes" id="UP000262969">
    <property type="component" value="Unassembled WGS sequence"/>
</dbReference>
<dbReference type="EMBL" id="DPVV01000345">
    <property type="protein sequence ID" value="HCL02811.1"/>
    <property type="molecule type" value="Genomic_DNA"/>
</dbReference>
<gene>
    <name evidence="1" type="ORF">DHW61_10445</name>
</gene>
<dbReference type="AlphaFoldDB" id="A0A3D2X6Q9"/>
<evidence type="ECO:0000313" key="2">
    <source>
        <dbReference type="Proteomes" id="UP000262969"/>
    </source>
</evidence>
<sequence>VKSPYLSPIYHKDYEKYSDTLKIELKRHLSAMKNDRVILTDALKWEFYNKSNGLVPVQTFRLYDLSRSKWEWKTEYILRDDITNEFKELKEFLKRFINKEV</sequence>
<accession>A0A3D2X6Q9</accession>
<proteinExistence type="predicted"/>
<evidence type="ECO:0000313" key="1">
    <source>
        <dbReference type="EMBL" id="HCL02811.1"/>
    </source>
</evidence>
<feature type="non-terminal residue" evidence="1">
    <location>
        <position position="1"/>
    </location>
</feature>
<comment type="caution">
    <text evidence="1">The sequence shown here is derived from an EMBL/GenBank/DDBJ whole genome shotgun (WGS) entry which is preliminary data.</text>
</comment>
<name>A0A3D2X6Q9_9FIRM</name>
<reference evidence="1 2" key="1">
    <citation type="journal article" date="2018" name="Nat. Biotechnol.">
        <title>A standardized bacterial taxonomy based on genome phylogeny substantially revises the tree of life.</title>
        <authorList>
            <person name="Parks D.H."/>
            <person name="Chuvochina M."/>
            <person name="Waite D.W."/>
            <person name="Rinke C."/>
            <person name="Skarshewski A."/>
            <person name="Chaumeil P.A."/>
            <person name="Hugenholtz P."/>
        </authorList>
    </citation>
    <scope>NUCLEOTIDE SEQUENCE [LARGE SCALE GENOMIC DNA]</scope>
    <source>
        <strain evidence="1">UBA11728</strain>
    </source>
</reference>
<protein>
    <submittedName>
        <fullName evidence="1">Uncharacterized protein</fullName>
    </submittedName>
</protein>